<evidence type="ECO:0000313" key="10">
    <source>
        <dbReference type="Proteomes" id="UP001470230"/>
    </source>
</evidence>
<organism evidence="9 10">
    <name type="scientific">Tritrichomonas musculus</name>
    <dbReference type="NCBI Taxonomy" id="1915356"/>
    <lineage>
        <taxon>Eukaryota</taxon>
        <taxon>Metamonada</taxon>
        <taxon>Parabasalia</taxon>
        <taxon>Tritrichomonadida</taxon>
        <taxon>Tritrichomonadidae</taxon>
        <taxon>Tritrichomonas</taxon>
    </lineage>
</organism>
<keyword evidence="6 8" id="KW-0472">Membrane</keyword>
<dbReference type="Proteomes" id="UP001470230">
    <property type="component" value="Unassembled WGS sequence"/>
</dbReference>
<evidence type="ECO:0000313" key="9">
    <source>
        <dbReference type="EMBL" id="KAK8837298.1"/>
    </source>
</evidence>
<evidence type="ECO:0000256" key="8">
    <source>
        <dbReference type="SAM" id="Phobius"/>
    </source>
</evidence>
<protein>
    <recommendedName>
        <fullName evidence="11">Right handed beta helix domain-containing protein</fullName>
    </recommendedName>
</protein>
<evidence type="ECO:0000256" key="2">
    <source>
        <dbReference type="ARBA" id="ARBA00004442"/>
    </source>
</evidence>
<dbReference type="Pfam" id="PF02415">
    <property type="entry name" value="Chlam_PMP"/>
    <property type="match status" value="1"/>
</dbReference>
<keyword evidence="10" id="KW-1185">Reference proteome</keyword>
<keyword evidence="4" id="KW-0964">Secreted</keyword>
<evidence type="ECO:0000256" key="6">
    <source>
        <dbReference type="ARBA" id="ARBA00023136"/>
    </source>
</evidence>
<feature type="transmembrane region" description="Helical" evidence="8">
    <location>
        <begin position="756"/>
        <end position="783"/>
    </location>
</feature>
<evidence type="ECO:0000256" key="5">
    <source>
        <dbReference type="ARBA" id="ARBA00022729"/>
    </source>
</evidence>
<keyword evidence="7" id="KW-0998">Cell outer membrane</keyword>
<name>A0ABR2GTM2_9EUKA</name>
<proteinExistence type="predicted"/>
<keyword evidence="8" id="KW-0812">Transmembrane</keyword>
<accession>A0ABR2GTM2</accession>
<evidence type="ECO:0000256" key="4">
    <source>
        <dbReference type="ARBA" id="ARBA00022525"/>
    </source>
</evidence>
<evidence type="ECO:0000256" key="1">
    <source>
        <dbReference type="ARBA" id="ARBA00004196"/>
    </source>
</evidence>
<reference evidence="9 10" key="1">
    <citation type="submission" date="2024-04" db="EMBL/GenBank/DDBJ databases">
        <title>Tritrichomonas musculus Genome.</title>
        <authorList>
            <person name="Alves-Ferreira E."/>
            <person name="Grigg M."/>
            <person name="Lorenzi H."/>
            <person name="Galac M."/>
        </authorList>
    </citation>
    <scope>NUCLEOTIDE SEQUENCE [LARGE SCALE GENOMIC DNA]</scope>
    <source>
        <strain evidence="9 10">EAF2021</strain>
    </source>
</reference>
<keyword evidence="8" id="KW-1133">Transmembrane helix</keyword>
<dbReference type="InterPro" id="IPR003368">
    <property type="entry name" value="POMP_repeat"/>
</dbReference>
<dbReference type="PANTHER" id="PTHR11319">
    <property type="entry name" value="G PROTEIN-COUPLED RECEPTOR-RELATED"/>
    <property type="match status" value="1"/>
</dbReference>
<evidence type="ECO:0008006" key="11">
    <source>
        <dbReference type="Google" id="ProtNLM"/>
    </source>
</evidence>
<gene>
    <name evidence="9" type="ORF">M9Y10_036728</name>
</gene>
<dbReference type="EMBL" id="JAPFFF010000060">
    <property type="protein sequence ID" value="KAK8837298.1"/>
    <property type="molecule type" value="Genomic_DNA"/>
</dbReference>
<comment type="caution">
    <text evidence="9">The sequence shown here is derived from an EMBL/GenBank/DDBJ whole genome shotgun (WGS) entry which is preliminary data.</text>
</comment>
<comment type="subcellular location">
    <subcellularLocation>
        <location evidence="1">Cell envelope</location>
    </subcellularLocation>
    <subcellularLocation>
        <location evidence="2">Cell outer membrane</location>
    </subcellularLocation>
    <subcellularLocation>
        <location evidence="3">Secreted</location>
    </subcellularLocation>
</comment>
<sequence>MSQLILHENESECLYERNFTETLYSNSVICLVKCTFNSIKSSLNGGSLIVSLRNRFGTTNIIDNCVFMNCQSNAGSAIYFNIEVISMTTINNSIFDQNSAISDSGGSIYFKTQVKCNFNINNCTFSSNSAIGAGGSIYFKNNYDKNSSSNSISCSTFNANIASTDNDQSLGGAIIFLNSHLLLDKCTFKNNTSHSKYNDACGGAISFIESTVICQNCQFINNLAKYIKYAIYYDSLGGAISFLISSEMSLIETFENCLFDSNTAYSDCHSSLGGAISFHKGNNYMRNQLNINVTFSNSSFNNNVANSSSFSSSGGAIYVSFSYIKTVASFTFVDSSFSNNLAYSYSSSSRGGSVYFERVVEGSFVNCNFNHNVAETFLNEFLMSGDEPRSLGGAISLSISNIYFNDCLFENNVGLGNSPKHVSTSKGGALFSENSNVQIHKSIFLNNTLCNFGHKFDIDCYIEGGSCYFFESGASISECSFKNNTAMLRASEKSIFFSARICGGAVYFNSIHHEMKCTNCSFKDNLVHIPDNENKEFAGAVYLTKGSLNNCIFNDNIAYNGCDLRFDQIENSSLSLVLCNFEHNKNNHKIKSLIHCRIKCNTSSANIFAGNKIETKVSLYLFDGEFEVKSSVIKFYFSKNCVSPFERELYKSNEIMIYNEIGKELVSFESAFDPTCSEYIFSQTEQAKTCTSTQTMPLVTQTEQVKTQTQTMPLVTQTEQVKTQTQAMSFVTQSNSATGNNAPYEHVNKYENFKKIFIILITANVILMVLVLAFVALTIFLLYRRRNHFDMMDNLIEEA</sequence>
<dbReference type="CDD" id="cd12087">
    <property type="entry name" value="TM_EGFR-like"/>
    <property type="match status" value="1"/>
</dbReference>
<evidence type="ECO:0000256" key="7">
    <source>
        <dbReference type="ARBA" id="ARBA00023237"/>
    </source>
</evidence>
<dbReference type="InterPro" id="IPR011050">
    <property type="entry name" value="Pectin_lyase_fold/virulence"/>
</dbReference>
<dbReference type="PANTHER" id="PTHR11319:SF35">
    <property type="entry name" value="OUTER MEMBRANE PROTEIN PMPC-RELATED"/>
    <property type="match status" value="1"/>
</dbReference>
<keyword evidence="5" id="KW-0732">Signal</keyword>
<dbReference type="SUPFAM" id="SSF51126">
    <property type="entry name" value="Pectin lyase-like"/>
    <property type="match status" value="2"/>
</dbReference>
<evidence type="ECO:0000256" key="3">
    <source>
        <dbReference type="ARBA" id="ARBA00004613"/>
    </source>
</evidence>